<dbReference type="GO" id="GO:0016987">
    <property type="term" value="F:sigma factor activity"/>
    <property type="evidence" value="ECO:0007669"/>
    <property type="project" value="UniProtKB-KW"/>
</dbReference>
<evidence type="ECO:0000256" key="3">
    <source>
        <dbReference type="ARBA" id="ARBA00023082"/>
    </source>
</evidence>
<dbReference type="Gene3D" id="1.10.10.10">
    <property type="entry name" value="Winged helix-like DNA-binding domain superfamily/Winged helix DNA-binding domain"/>
    <property type="match status" value="1"/>
</dbReference>
<dbReference type="InterPro" id="IPR014284">
    <property type="entry name" value="RNA_pol_sigma-70_dom"/>
</dbReference>
<evidence type="ECO:0000256" key="4">
    <source>
        <dbReference type="ARBA" id="ARBA00023163"/>
    </source>
</evidence>
<evidence type="ECO:0000313" key="6">
    <source>
        <dbReference type="EMBL" id="BBO30880.1"/>
    </source>
</evidence>
<dbReference type="EMBL" id="AP021861">
    <property type="protein sequence ID" value="BBO30880.1"/>
    <property type="molecule type" value="Genomic_DNA"/>
</dbReference>
<protein>
    <recommendedName>
        <fullName evidence="5">RNA polymerase sigma factor 70 region 4 type 2 domain-containing protein</fullName>
    </recommendedName>
</protein>
<gene>
    <name evidence="6" type="ORF">PLANPX_0492</name>
</gene>
<dbReference type="GO" id="GO:0006352">
    <property type="term" value="P:DNA-templated transcription initiation"/>
    <property type="evidence" value="ECO:0007669"/>
    <property type="project" value="InterPro"/>
</dbReference>
<dbReference type="Pfam" id="PF08281">
    <property type="entry name" value="Sigma70_r4_2"/>
    <property type="match status" value="1"/>
</dbReference>
<reference evidence="7" key="1">
    <citation type="submission" date="2019-10" db="EMBL/GenBank/DDBJ databases">
        <title>Lacipirellula parvula gen. nov., sp. nov., representing a lineage of planctomycetes widespread in freshwater anoxic habitats, and description of the family Lacipirellulaceae.</title>
        <authorList>
            <person name="Dedysh S.N."/>
            <person name="Kulichevskaya I.S."/>
            <person name="Beletsky A.V."/>
            <person name="Rakitin A.L."/>
            <person name="Mardanov A.V."/>
            <person name="Ivanova A.A."/>
            <person name="Saltykova V.X."/>
            <person name="Rijpstra W.I.C."/>
            <person name="Sinninghe Damste J.S."/>
            <person name="Ravin N.V."/>
        </authorList>
    </citation>
    <scope>NUCLEOTIDE SEQUENCE [LARGE SCALE GENOMIC DNA]</scope>
    <source>
        <strain evidence="7">PX69</strain>
    </source>
</reference>
<dbReference type="InterPro" id="IPR014331">
    <property type="entry name" value="RNA_pol_sigma70_ECF_RHOBA"/>
</dbReference>
<keyword evidence="7" id="KW-1185">Reference proteome</keyword>
<dbReference type="InterPro" id="IPR036388">
    <property type="entry name" value="WH-like_DNA-bd_sf"/>
</dbReference>
<name>A0A5K7X331_9BACT</name>
<keyword evidence="2" id="KW-0805">Transcription regulation</keyword>
<dbReference type="PANTHER" id="PTHR43133:SF51">
    <property type="entry name" value="RNA POLYMERASE SIGMA FACTOR"/>
    <property type="match status" value="1"/>
</dbReference>
<dbReference type="InterPro" id="IPR013324">
    <property type="entry name" value="RNA_pol_sigma_r3/r4-like"/>
</dbReference>
<dbReference type="InterPro" id="IPR013249">
    <property type="entry name" value="RNA_pol_sigma70_r4_t2"/>
</dbReference>
<dbReference type="SUPFAM" id="SSF88946">
    <property type="entry name" value="Sigma2 domain of RNA polymerase sigma factors"/>
    <property type="match status" value="1"/>
</dbReference>
<dbReference type="Proteomes" id="UP000326837">
    <property type="component" value="Chromosome"/>
</dbReference>
<feature type="domain" description="RNA polymerase sigma factor 70 region 4 type 2" evidence="5">
    <location>
        <begin position="116"/>
        <end position="166"/>
    </location>
</feature>
<evidence type="ECO:0000256" key="1">
    <source>
        <dbReference type="ARBA" id="ARBA00010641"/>
    </source>
</evidence>
<dbReference type="NCBIfam" id="TIGR02989">
    <property type="entry name" value="Sig-70_gvs1"/>
    <property type="match status" value="1"/>
</dbReference>
<dbReference type="Gene3D" id="1.10.1740.10">
    <property type="match status" value="1"/>
</dbReference>
<accession>A0A5K7X331</accession>
<evidence type="ECO:0000313" key="7">
    <source>
        <dbReference type="Proteomes" id="UP000326837"/>
    </source>
</evidence>
<dbReference type="NCBIfam" id="TIGR02937">
    <property type="entry name" value="sigma70-ECF"/>
    <property type="match status" value="1"/>
</dbReference>
<proteinExistence type="inferred from homology"/>
<dbReference type="PANTHER" id="PTHR43133">
    <property type="entry name" value="RNA POLYMERASE ECF-TYPE SIGMA FACTO"/>
    <property type="match status" value="1"/>
</dbReference>
<dbReference type="AlphaFoldDB" id="A0A5K7X331"/>
<dbReference type="GO" id="GO:0003677">
    <property type="term" value="F:DNA binding"/>
    <property type="evidence" value="ECO:0007669"/>
    <property type="project" value="InterPro"/>
</dbReference>
<keyword evidence="4" id="KW-0804">Transcription</keyword>
<dbReference type="InterPro" id="IPR039425">
    <property type="entry name" value="RNA_pol_sigma-70-like"/>
</dbReference>
<comment type="similarity">
    <text evidence="1">Belongs to the sigma-70 factor family. ECF subfamily.</text>
</comment>
<dbReference type="InterPro" id="IPR013325">
    <property type="entry name" value="RNA_pol_sigma_r2"/>
</dbReference>
<dbReference type="RefSeq" id="WP_172991810.1">
    <property type="nucleotide sequence ID" value="NZ_AP021861.1"/>
</dbReference>
<evidence type="ECO:0000259" key="5">
    <source>
        <dbReference type="Pfam" id="PF08281"/>
    </source>
</evidence>
<organism evidence="6 7">
    <name type="scientific">Lacipirellula parvula</name>
    <dbReference type="NCBI Taxonomy" id="2650471"/>
    <lineage>
        <taxon>Bacteria</taxon>
        <taxon>Pseudomonadati</taxon>
        <taxon>Planctomycetota</taxon>
        <taxon>Planctomycetia</taxon>
        <taxon>Pirellulales</taxon>
        <taxon>Lacipirellulaceae</taxon>
        <taxon>Lacipirellula</taxon>
    </lineage>
</organism>
<sequence length="183" mass="21092">MSEKPLSPDQFVVLIARHERRVRSFIVSLAAASADAVDEVVQATYLVAWQKLHTFTYVEATPDEELVRWMCTIARFELMSYSRRYGSSRVSFDDRLIEQIAAVHAETSDFLESRHQALRGCLEKLPQRQREMLGQRYWRGLSVQQLAAGRGQDVNAVYTALSRIRKGLERCIRVSLRQEGYPQ</sequence>
<keyword evidence="3" id="KW-0731">Sigma factor</keyword>
<dbReference type="SUPFAM" id="SSF88659">
    <property type="entry name" value="Sigma3 and sigma4 domains of RNA polymerase sigma factors"/>
    <property type="match status" value="1"/>
</dbReference>
<dbReference type="KEGG" id="lpav:PLANPX_0492"/>
<evidence type="ECO:0000256" key="2">
    <source>
        <dbReference type="ARBA" id="ARBA00023015"/>
    </source>
</evidence>